<evidence type="ECO:0000256" key="1">
    <source>
        <dbReference type="ARBA" id="ARBA00004651"/>
    </source>
</evidence>
<evidence type="ECO:0000256" key="4">
    <source>
        <dbReference type="ARBA" id="ARBA00022692"/>
    </source>
</evidence>
<feature type="transmembrane region" description="Helical" evidence="7">
    <location>
        <begin position="171"/>
        <end position="192"/>
    </location>
</feature>
<evidence type="ECO:0000256" key="5">
    <source>
        <dbReference type="ARBA" id="ARBA00022989"/>
    </source>
</evidence>
<evidence type="ECO:0000256" key="6">
    <source>
        <dbReference type="ARBA" id="ARBA00023136"/>
    </source>
</evidence>
<feature type="transmembrane region" description="Helical" evidence="7">
    <location>
        <begin position="47"/>
        <end position="68"/>
    </location>
</feature>
<dbReference type="Gene3D" id="1.20.1250.20">
    <property type="entry name" value="MFS general substrate transporter like domains"/>
    <property type="match status" value="1"/>
</dbReference>
<organism evidence="8 9">
    <name type="scientific">Candidatus Shapirobacteria bacterium CG07_land_8_20_14_0_80_39_12</name>
    <dbReference type="NCBI Taxonomy" id="1974480"/>
    <lineage>
        <taxon>Bacteria</taxon>
        <taxon>Candidatus Shapironibacteriota</taxon>
    </lineage>
</organism>
<feature type="transmembrane region" description="Helical" evidence="7">
    <location>
        <begin position="16"/>
        <end position="41"/>
    </location>
</feature>
<protein>
    <recommendedName>
        <fullName evidence="10">Major facilitator superfamily (MFS) profile domain-containing protein</fullName>
    </recommendedName>
</protein>
<dbReference type="SUPFAM" id="SSF103473">
    <property type="entry name" value="MFS general substrate transporter"/>
    <property type="match status" value="1"/>
</dbReference>
<gene>
    <name evidence="8" type="ORF">COT04_00670</name>
</gene>
<evidence type="ECO:0000256" key="7">
    <source>
        <dbReference type="SAM" id="Phobius"/>
    </source>
</evidence>
<dbReference type="GO" id="GO:0022857">
    <property type="term" value="F:transmembrane transporter activity"/>
    <property type="evidence" value="ECO:0007669"/>
    <property type="project" value="InterPro"/>
</dbReference>
<comment type="subcellular location">
    <subcellularLocation>
        <location evidence="1">Cell membrane</location>
        <topology evidence="1">Multi-pass membrane protein</topology>
    </subcellularLocation>
</comment>
<dbReference type="GO" id="GO:0005886">
    <property type="term" value="C:plasma membrane"/>
    <property type="evidence" value="ECO:0007669"/>
    <property type="project" value="UniProtKB-SubCell"/>
</dbReference>
<feature type="non-terminal residue" evidence="8">
    <location>
        <position position="323"/>
    </location>
</feature>
<accession>A0A2M6YQD8</accession>
<feature type="transmembrane region" description="Helical" evidence="7">
    <location>
        <begin position="226"/>
        <end position="251"/>
    </location>
</feature>
<evidence type="ECO:0000256" key="3">
    <source>
        <dbReference type="ARBA" id="ARBA00022475"/>
    </source>
</evidence>
<name>A0A2M6YQD8_9BACT</name>
<dbReference type="CDD" id="cd06173">
    <property type="entry name" value="MFS_MefA_like"/>
    <property type="match status" value="1"/>
</dbReference>
<sequence>MIVDDFKPVLRNRNFLYLWISQITSQVTINIMNFVFLVRLFEKTGSAISTSFLWVAYSLPAILIGPFASATVDLVDKRKMLIVTNFLQFLTLLLYGLAHKGNVFLLYEVVFIYSLLNQFYVPSESASLPSLIRKEKLTHANSLFFLTQQGSLILGFGVAGILNGLLGFDRTLYVCAFFLFTAFVSTTFLPALTTKNIVPKKFEDAVTRFFGRIAEGYNFIKGQRNVFVPFLLLICFQVAIQIAIIAVPSIAKNLLAIPLNSAAIYMLVPAGIGAIAGALILPKLIARGWRKKKVIDNSLLAVGCLIFALSFIVPLFDYSLRAT</sequence>
<keyword evidence="5 7" id="KW-1133">Transmembrane helix</keyword>
<dbReference type="InterPro" id="IPR036259">
    <property type="entry name" value="MFS_trans_sf"/>
</dbReference>
<keyword evidence="3" id="KW-1003">Cell membrane</keyword>
<dbReference type="AlphaFoldDB" id="A0A2M6YQD8"/>
<dbReference type="EMBL" id="PEXA01000020">
    <property type="protein sequence ID" value="PIU33321.1"/>
    <property type="molecule type" value="Genomic_DNA"/>
</dbReference>
<dbReference type="InterPro" id="IPR011701">
    <property type="entry name" value="MFS"/>
</dbReference>
<comment type="caution">
    <text evidence="8">The sequence shown here is derived from an EMBL/GenBank/DDBJ whole genome shotgun (WGS) entry which is preliminary data.</text>
</comment>
<evidence type="ECO:0000256" key="2">
    <source>
        <dbReference type="ARBA" id="ARBA00022448"/>
    </source>
</evidence>
<evidence type="ECO:0008006" key="10">
    <source>
        <dbReference type="Google" id="ProtNLM"/>
    </source>
</evidence>
<feature type="transmembrane region" description="Helical" evidence="7">
    <location>
        <begin position="143"/>
        <end position="165"/>
    </location>
</feature>
<evidence type="ECO:0000313" key="8">
    <source>
        <dbReference type="EMBL" id="PIU33321.1"/>
    </source>
</evidence>
<dbReference type="Proteomes" id="UP000229559">
    <property type="component" value="Unassembled WGS sequence"/>
</dbReference>
<evidence type="ECO:0000313" key="9">
    <source>
        <dbReference type="Proteomes" id="UP000229559"/>
    </source>
</evidence>
<dbReference type="PANTHER" id="PTHR43266:SF2">
    <property type="entry name" value="MAJOR FACILITATOR SUPERFAMILY (MFS) PROFILE DOMAIN-CONTAINING PROTEIN"/>
    <property type="match status" value="1"/>
</dbReference>
<proteinExistence type="predicted"/>
<keyword evidence="6 7" id="KW-0472">Membrane</keyword>
<keyword evidence="2" id="KW-0813">Transport</keyword>
<reference evidence="9" key="1">
    <citation type="submission" date="2017-09" db="EMBL/GenBank/DDBJ databases">
        <title>Depth-based differentiation of microbial function through sediment-hosted aquifers and enrichment of novel symbionts in the deep terrestrial subsurface.</title>
        <authorList>
            <person name="Probst A.J."/>
            <person name="Ladd B."/>
            <person name="Jarett J.K."/>
            <person name="Geller-Mcgrath D.E."/>
            <person name="Sieber C.M.K."/>
            <person name="Emerson J.B."/>
            <person name="Anantharaman K."/>
            <person name="Thomas B.C."/>
            <person name="Malmstrom R."/>
            <person name="Stieglmeier M."/>
            <person name="Klingl A."/>
            <person name="Woyke T."/>
            <person name="Ryan C.M."/>
            <person name="Banfield J.F."/>
        </authorList>
    </citation>
    <scope>NUCLEOTIDE SEQUENCE [LARGE SCALE GENOMIC DNA]</scope>
</reference>
<dbReference type="Pfam" id="PF07690">
    <property type="entry name" value="MFS_1"/>
    <property type="match status" value="1"/>
</dbReference>
<feature type="transmembrane region" description="Helical" evidence="7">
    <location>
        <begin position="80"/>
        <end position="98"/>
    </location>
</feature>
<feature type="transmembrane region" description="Helical" evidence="7">
    <location>
        <begin position="298"/>
        <end position="316"/>
    </location>
</feature>
<dbReference type="PANTHER" id="PTHR43266">
    <property type="entry name" value="MACROLIDE-EFFLUX PROTEIN"/>
    <property type="match status" value="1"/>
</dbReference>
<keyword evidence="4 7" id="KW-0812">Transmembrane</keyword>
<feature type="transmembrane region" description="Helical" evidence="7">
    <location>
        <begin position="263"/>
        <end position="286"/>
    </location>
</feature>